<evidence type="ECO:0000313" key="3">
    <source>
        <dbReference type="EMBL" id="MFC5299535.1"/>
    </source>
</evidence>
<feature type="compositionally biased region" description="Gly residues" evidence="1">
    <location>
        <begin position="211"/>
        <end position="221"/>
    </location>
</feature>
<dbReference type="Proteomes" id="UP001595937">
    <property type="component" value="Unassembled WGS sequence"/>
</dbReference>
<dbReference type="InterPro" id="IPR039422">
    <property type="entry name" value="MarR/SlyA-like"/>
</dbReference>
<feature type="region of interest" description="Disordered" evidence="1">
    <location>
        <begin position="202"/>
        <end position="221"/>
    </location>
</feature>
<sequence length="221" mass="23594">MTRQDTDTPGEQAGEQRDLPSVYSLAGSDPHGELVDRSGLSPVDLVQIDEVMAALVHLRAAEKRLAEASLRYMELGETDMRALHLLIVSENAGSLATPGVMAESLGISSASTTKLIDRLERAGHVRRGRHPTDRRAIVVTIEPTTRAAALRTVGAQQARRVHVVRRLDPQERETVTRFLEDMAAEISIEGIDWAEHPAHVADAEGAADSGGTAGPTGAAGS</sequence>
<dbReference type="Pfam" id="PF12802">
    <property type="entry name" value="MarR_2"/>
    <property type="match status" value="1"/>
</dbReference>
<dbReference type="InterPro" id="IPR036388">
    <property type="entry name" value="WH-like_DNA-bd_sf"/>
</dbReference>
<name>A0ABW0FLQ8_9MICO</name>
<reference evidence="4" key="1">
    <citation type="journal article" date="2019" name="Int. J. Syst. Evol. Microbiol.">
        <title>The Global Catalogue of Microorganisms (GCM) 10K type strain sequencing project: providing services to taxonomists for standard genome sequencing and annotation.</title>
        <authorList>
            <consortium name="The Broad Institute Genomics Platform"/>
            <consortium name="The Broad Institute Genome Sequencing Center for Infectious Disease"/>
            <person name="Wu L."/>
            <person name="Ma J."/>
        </authorList>
    </citation>
    <scope>NUCLEOTIDE SEQUENCE [LARGE SCALE GENOMIC DNA]</scope>
    <source>
        <strain evidence="4">CGMCC 1.16455</strain>
    </source>
</reference>
<dbReference type="InterPro" id="IPR036390">
    <property type="entry name" value="WH_DNA-bd_sf"/>
</dbReference>
<gene>
    <name evidence="3" type="ORF">ACFPK8_18635</name>
</gene>
<dbReference type="EMBL" id="JBHSLN010000088">
    <property type="protein sequence ID" value="MFC5299535.1"/>
    <property type="molecule type" value="Genomic_DNA"/>
</dbReference>
<dbReference type="PANTHER" id="PTHR33164:SF106">
    <property type="entry name" value="TRANSCRIPTIONAL REGULATORY PROTEIN"/>
    <property type="match status" value="1"/>
</dbReference>
<dbReference type="InterPro" id="IPR000835">
    <property type="entry name" value="HTH_MarR-typ"/>
</dbReference>
<dbReference type="GeneID" id="303296354"/>
<feature type="domain" description="HTH marR-type" evidence="2">
    <location>
        <begin position="48"/>
        <end position="184"/>
    </location>
</feature>
<organism evidence="3 4">
    <name type="scientific">Brachybacterium tyrofermentans</name>
    <dbReference type="NCBI Taxonomy" id="47848"/>
    <lineage>
        <taxon>Bacteria</taxon>
        <taxon>Bacillati</taxon>
        <taxon>Actinomycetota</taxon>
        <taxon>Actinomycetes</taxon>
        <taxon>Micrococcales</taxon>
        <taxon>Dermabacteraceae</taxon>
        <taxon>Brachybacterium</taxon>
    </lineage>
</organism>
<evidence type="ECO:0000256" key="1">
    <source>
        <dbReference type="SAM" id="MobiDB-lite"/>
    </source>
</evidence>
<accession>A0ABW0FLQ8</accession>
<dbReference type="PRINTS" id="PR00598">
    <property type="entry name" value="HTHMARR"/>
</dbReference>
<dbReference type="PROSITE" id="PS50995">
    <property type="entry name" value="HTH_MARR_2"/>
    <property type="match status" value="1"/>
</dbReference>
<dbReference type="SUPFAM" id="SSF46785">
    <property type="entry name" value="Winged helix' DNA-binding domain"/>
    <property type="match status" value="1"/>
</dbReference>
<dbReference type="PANTHER" id="PTHR33164">
    <property type="entry name" value="TRANSCRIPTIONAL REGULATOR, MARR FAMILY"/>
    <property type="match status" value="1"/>
</dbReference>
<keyword evidence="4" id="KW-1185">Reference proteome</keyword>
<dbReference type="SMART" id="SM00347">
    <property type="entry name" value="HTH_MARR"/>
    <property type="match status" value="1"/>
</dbReference>
<comment type="caution">
    <text evidence="3">The sequence shown here is derived from an EMBL/GenBank/DDBJ whole genome shotgun (WGS) entry which is preliminary data.</text>
</comment>
<dbReference type="Gene3D" id="1.10.10.10">
    <property type="entry name" value="Winged helix-like DNA-binding domain superfamily/Winged helix DNA-binding domain"/>
    <property type="match status" value="1"/>
</dbReference>
<protein>
    <submittedName>
        <fullName evidence="3">MarR family winged helix-turn-helix transcriptional regulator</fullName>
    </submittedName>
</protein>
<dbReference type="RefSeq" id="WP_343922682.1">
    <property type="nucleotide sequence ID" value="NZ_BAAAIR010000025.1"/>
</dbReference>
<evidence type="ECO:0000259" key="2">
    <source>
        <dbReference type="PROSITE" id="PS50995"/>
    </source>
</evidence>
<evidence type="ECO:0000313" key="4">
    <source>
        <dbReference type="Proteomes" id="UP001595937"/>
    </source>
</evidence>
<proteinExistence type="predicted"/>
<feature type="region of interest" description="Disordered" evidence="1">
    <location>
        <begin position="1"/>
        <end position="30"/>
    </location>
</feature>